<sequence>MYIKGPPPTHSAAQVHWSVLALAFALTVDLAPALLFAFAAALTIMRFCTFVKLAFFTHASLSAVMAAPVTFQTRSSQALLFCNTDADCGTGEVCWDAGDFLLFLGIAGICLPEIPLSVEIAADATKSE</sequence>
<evidence type="ECO:0000313" key="2">
    <source>
        <dbReference type="EMBL" id="CDO72563.1"/>
    </source>
</evidence>
<name>A0A060SJD6_PYCCI</name>
<evidence type="ECO:0000313" key="3">
    <source>
        <dbReference type="Proteomes" id="UP000029665"/>
    </source>
</evidence>
<accession>A0A060SJD6</accession>
<comment type="caution">
    <text evidence="2">The sequence shown here is derived from an EMBL/GenBank/DDBJ whole genome shotgun (WGS) entry which is preliminary data.</text>
</comment>
<proteinExistence type="predicted"/>
<keyword evidence="3" id="KW-1185">Reference proteome</keyword>
<keyword evidence="1" id="KW-0812">Transmembrane</keyword>
<dbReference type="HOGENOM" id="CLU_1960698_0_0_1"/>
<protein>
    <submittedName>
        <fullName evidence="2">Uncharacterized protein</fullName>
    </submittedName>
</protein>
<feature type="transmembrane region" description="Helical" evidence="1">
    <location>
        <begin position="20"/>
        <end position="41"/>
    </location>
</feature>
<keyword evidence="1" id="KW-0472">Membrane</keyword>
<reference evidence="2" key="1">
    <citation type="submission" date="2014-01" db="EMBL/GenBank/DDBJ databases">
        <title>The genome of the white-rot fungus Pycnoporus cinnabarinus: a basidiomycete model with a versatile arsenal for lignocellulosic biomass breakdown.</title>
        <authorList>
            <person name="Levasseur A."/>
            <person name="Lomascolo A."/>
            <person name="Ruiz-Duenas F.J."/>
            <person name="Uzan E."/>
            <person name="Piumi F."/>
            <person name="Kues U."/>
            <person name="Ram A.F.J."/>
            <person name="Murat C."/>
            <person name="Haon M."/>
            <person name="Benoit I."/>
            <person name="Arfi Y."/>
            <person name="Chevret D."/>
            <person name="Drula E."/>
            <person name="Kwon M.J."/>
            <person name="Gouret P."/>
            <person name="Lesage-Meessen L."/>
            <person name="Lombard V."/>
            <person name="Mariette J."/>
            <person name="Noirot C."/>
            <person name="Park J."/>
            <person name="Patyshakuliyeva A."/>
            <person name="Wieneger R.A.B."/>
            <person name="Wosten H.A.B."/>
            <person name="Martin F."/>
            <person name="Coutinho P.M."/>
            <person name="de Vries R."/>
            <person name="Martinez A.T."/>
            <person name="Klopp C."/>
            <person name="Pontarotti P."/>
            <person name="Henrissat B."/>
            <person name="Record E."/>
        </authorList>
    </citation>
    <scope>NUCLEOTIDE SEQUENCE [LARGE SCALE GENOMIC DNA]</scope>
    <source>
        <strain evidence="2">BRFM137</strain>
    </source>
</reference>
<dbReference type="AlphaFoldDB" id="A0A060SJD6"/>
<keyword evidence="1" id="KW-1133">Transmembrane helix</keyword>
<gene>
    <name evidence="2" type="ORF">BN946_scf184983.g46</name>
</gene>
<organism evidence="2 3">
    <name type="scientific">Pycnoporus cinnabarinus</name>
    <name type="common">Cinnabar-red polypore</name>
    <name type="synonym">Trametes cinnabarina</name>
    <dbReference type="NCBI Taxonomy" id="5643"/>
    <lineage>
        <taxon>Eukaryota</taxon>
        <taxon>Fungi</taxon>
        <taxon>Dikarya</taxon>
        <taxon>Basidiomycota</taxon>
        <taxon>Agaricomycotina</taxon>
        <taxon>Agaricomycetes</taxon>
        <taxon>Polyporales</taxon>
        <taxon>Polyporaceae</taxon>
        <taxon>Trametes</taxon>
    </lineage>
</organism>
<dbReference type="EMBL" id="CCBP010000114">
    <property type="protein sequence ID" value="CDO72563.1"/>
    <property type="molecule type" value="Genomic_DNA"/>
</dbReference>
<dbReference type="Proteomes" id="UP000029665">
    <property type="component" value="Unassembled WGS sequence"/>
</dbReference>
<evidence type="ECO:0000256" key="1">
    <source>
        <dbReference type="SAM" id="Phobius"/>
    </source>
</evidence>
<feature type="transmembrane region" description="Helical" evidence="1">
    <location>
        <begin position="53"/>
        <end position="71"/>
    </location>
</feature>